<proteinExistence type="predicted"/>
<comment type="caution">
    <text evidence="2">The sequence shown here is derived from an EMBL/GenBank/DDBJ whole genome shotgun (WGS) entry which is preliminary data.</text>
</comment>
<dbReference type="Proteomes" id="UP001370100">
    <property type="component" value="Unassembled WGS sequence"/>
</dbReference>
<feature type="region of interest" description="Disordered" evidence="1">
    <location>
        <begin position="119"/>
        <end position="151"/>
    </location>
</feature>
<dbReference type="EMBL" id="JBBEGL010000012">
    <property type="protein sequence ID" value="MEJ2890359.1"/>
    <property type="molecule type" value="Genomic_DNA"/>
</dbReference>
<organism evidence="2 3">
    <name type="scientific">Actinomycetospora aeridis</name>
    <dbReference type="NCBI Taxonomy" id="3129231"/>
    <lineage>
        <taxon>Bacteria</taxon>
        <taxon>Bacillati</taxon>
        <taxon>Actinomycetota</taxon>
        <taxon>Actinomycetes</taxon>
        <taxon>Pseudonocardiales</taxon>
        <taxon>Pseudonocardiaceae</taxon>
        <taxon>Actinomycetospora</taxon>
    </lineage>
</organism>
<evidence type="ECO:0000313" key="2">
    <source>
        <dbReference type="EMBL" id="MEJ2890359.1"/>
    </source>
</evidence>
<protein>
    <recommendedName>
        <fullName evidence="4">YD repeat-containing protein</fullName>
    </recommendedName>
</protein>
<gene>
    <name evidence="2" type="ORF">WCD41_28145</name>
</gene>
<feature type="region of interest" description="Disordered" evidence="1">
    <location>
        <begin position="1"/>
        <end position="38"/>
    </location>
</feature>
<keyword evidence="3" id="KW-1185">Reference proteome</keyword>
<name>A0ABU8ND82_9PSEU</name>
<accession>A0ABU8ND82</accession>
<evidence type="ECO:0000256" key="1">
    <source>
        <dbReference type="SAM" id="MobiDB-lite"/>
    </source>
</evidence>
<evidence type="ECO:0000313" key="3">
    <source>
        <dbReference type="Proteomes" id="UP001370100"/>
    </source>
</evidence>
<dbReference type="Gene3D" id="3.90.930.1">
    <property type="match status" value="1"/>
</dbReference>
<feature type="compositionally biased region" description="Polar residues" evidence="1">
    <location>
        <begin position="1"/>
        <end position="11"/>
    </location>
</feature>
<reference evidence="2 3" key="1">
    <citation type="submission" date="2024-03" db="EMBL/GenBank/DDBJ databases">
        <title>Actinomycetospora sp. OC33-EN06, a novel actinomycete isolated from wild orchid (Aerides multiflora).</title>
        <authorList>
            <person name="Suriyachadkun C."/>
        </authorList>
    </citation>
    <scope>NUCLEOTIDE SEQUENCE [LARGE SCALE GENOMIC DNA]</scope>
    <source>
        <strain evidence="2 3">OC33-EN06</strain>
    </source>
</reference>
<dbReference type="RefSeq" id="WP_337718556.1">
    <property type="nucleotide sequence ID" value="NZ_JBBEGL010000012.1"/>
</dbReference>
<evidence type="ECO:0008006" key="4">
    <source>
        <dbReference type="Google" id="ProtNLM"/>
    </source>
</evidence>
<sequence length="244" mass="26075">MPGPGSSSSRTGAAPESSGEAGEDPDTTPGDLIRPDGSAVLADGSIVTMRDGPNGGLVQVTVAPDGTRTTVDYGADGMGLRTTVVHPDGTATREYHEADGRSSTVRVVVNDYGDVVEIPNPGNYGHAGSADNAGDARNEGHAGSPPEPKPVEENVLLHHGNLQIFRYHDGRVMLFASWENDPEVFHETFPPGADWKNAVIHATEPVQVYDGVGTYHYEQQVTYGDGRIRTHEFGGVEPIWNDWF</sequence>